<dbReference type="RefSeq" id="WP_268006688.1">
    <property type="nucleotide sequence ID" value="NZ_BSUT01000001.1"/>
</dbReference>
<dbReference type="NCBIfam" id="NF041373">
    <property type="entry name" value="HGG_STG"/>
    <property type="match status" value="1"/>
</dbReference>
<protein>
    <submittedName>
        <fullName evidence="1">Phage terminase small subunit</fullName>
    </submittedName>
</protein>
<sequence>MALCGAKTRSGGKCKNAPMENGRCRLHGGKSTGAPAAKMKGNQNAVRHGFFRRIFPDDDETLAIINEIDAKSPLDILWENIVIQYTAIVRAQRIMWVQDHEDHSEFVIAESSGLDSETVTKMVQPAWAKQRSFLEAQSRAMASLERMITRYEEMLPDGLRMEEQRLKLAKLKADIERVSTPDAEDVEDWITAVEVVAERRRKRKKGDDGATSADGAQWNEGGVEGLVLLG</sequence>
<name>A0ABY6ZJP4_9BACL</name>
<accession>A0ABY6ZJP4</accession>
<reference evidence="1" key="1">
    <citation type="submission" date="2022-08" db="EMBL/GenBank/DDBJ databases">
        <title>Alicyclobacillus fastidiosus DSM 17978, complete genome.</title>
        <authorList>
            <person name="Wang Q."/>
            <person name="Cai R."/>
            <person name="Wang Z."/>
        </authorList>
    </citation>
    <scope>NUCLEOTIDE SEQUENCE</scope>
    <source>
        <strain evidence="1">DSM 17978</strain>
    </source>
</reference>
<evidence type="ECO:0000313" key="2">
    <source>
        <dbReference type="Proteomes" id="UP001164761"/>
    </source>
</evidence>
<organism evidence="1 2">
    <name type="scientific">Alicyclobacillus fastidiosus</name>
    <dbReference type="NCBI Taxonomy" id="392011"/>
    <lineage>
        <taxon>Bacteria</taxon>
        <taxon>Bacillati</taxon>
        <taxon>Bacillota</taxon>
        <taxon>Bacilli</taxon>
        <taxon>Bacillales</taxon>
        <taxon>Alicyclobacillaceae</taxon>
        <taxon>Alicyclobacillus</taxon>
    </lineage>
</organism>
<dbReference type="NCBIfam" id="NF040601">
    <property type="entry name" value="TerS_not_xtmA"/>
    <property type="match status" value="1"/>
</dbReference>
<dbReference type="InterPro" id="IPR047675">
    <property type="entry name" value="Putative_zinc-bd"/>
</dbReference>
<keyword evidence="2" id="KW-1185">Reference proteome</keyword>
<dbReference type="Proteomes" id="UP001164761">
    <property type="component" value="Chromosome"/>
</dbReference>
<proteinExistence type="predicted"/>
<gene>
    <name evidence="1" type="primary">terS</name>
    <name evidence="1" type="ORF">NZD89_05115</name>
</gene>
<dbReference type="EMBL" id="CP104067">
    <property type="protein sequence ID" value="WAH42813.1"/>
    <property type="molecule type" value="Genomic_DNA"/>
</dbReference>
<evidence type="ECO:0000313" key="1">
    <source>
        <dbReference type="EMBL" id="WAH42813.1"/>
    </source>
</evidence>